<evidence type="ECO:0000256" key="1">
    <source>
        <dbReference type="PROSITE-ProRule" id="PRU00023"/>
    </source>
</evidence>
<organism evidence="2 3">
    <name type="scientific">Porites lobata</name>
    <dbReference type="NCBI Taxonomy" id="104759"/>
    <lineage>
        <taxon>Eukaryota</taxon>
        <taxon>Metazoa</taxon>
        <taxon>Cnidaria</taxon>
        <taxon>Anthozoa</taxon>
        <taxon>Hexacorallia</taxon>
        <taxon>Scleractinia</taxon>
        <taxon>Fungiina</taxon>
        <taxon>Poritidae</taxon>
        <taxon>Porites</taxon>
    </lineage>
</organism>
<dbReference type="InterPro" id="IPR036770">
    <property type="entry name" value="Ankyrin_rpt-contain_sf"/>
</dbReference>
<comment type="caution">
    <text evidence="2">The sequence shown here is derived from an EMBL/GenBank/DDBJ whole genome shotgun (WGS) entry which is preliminary data.</text>
</comment>
<protein>
    <submittedName>
        <fullName evidence="2">Uncharacterized protein</fullName>
    </submittedName>
</protein>
<dbReference type="PROSITE" id="PS50297">
    <property type="entry name" value="ANK_REP_REGION"/>
    <property type="match status" value="1"/>
</dbReference>
<evidence type="ECO:0000313" key="3">
    <source>
        <dbReference type="Proteomes" id="UP001159405"/>
    </source>
</evidence>
<name>A0ABN8N9R6_9CNID</name>
<dbReference type="PANTHER" id="PTHR24118">
    <property type="entry name" value="POTE ANKYRIN DOMAIN"/>
    <property type="match status" value="1"/>
</dbReference>
<proteinExistence type="predicted"/>
<dbReference type="PANTHER" id="PTHR24118:SF99">
    <property type="entry name" value="POTE ANKYRIN DOMAIN FAMILY MEMBER 3C-RELATED"/>
    <property type="match status" value="1"/>
</dbReference>
<reference evidence="2 3" key="1">
    <citation type="submission" date="2022-05" db="EMBL/GenBank/DDBJ databases">
        <authorList>
            <consortium name="Genoscope - CEA"/>
            <person name="William W."/>
        </authorList>
    </citation>
    <scope>NUCLEOTIDE SEQUENCE [LARGE SCALE GENOMIC DNA]</scope>
</reference>
<keyword evidence="3" id="KW-1185">Reference proteome</keyword>
<evidence type="ECO:0000313" key="2">
    <source>
        <dbReference type="EMBL" id="CAH3046298.1"/>
    </source>
</evidence>
<accession>A0ABN8N9R6</accession>
<dbReference type="PROSITE" id="PS50088">
    <property type="entry name" value="ANK_REPEAT"/>
    <property type="match status" value="1"/>
</dbReference>
<dbReference type="Pfam" id="PF13637">
    <property type="entry name" value="Ank_4"/>
    <property type="match status" value="1"/>
</dbReference>
<feature type="repeat" description="ANK" evidence="1">
    <location>
        <begin position="108"/>
        <end position="140"/>
    </location>
</feature>
<dbReference type="EMBL" id="CALNXK010000014">
    <property type="protein sequence ID" value="CAH3046298.1"/>
    <property type="molecule type" value="Genomic_DNA"/>
</dbReference>
<dbReference type="Gene3D" id="1.25.40.20">
    <property type="entry name" value="Ankyrin repeat-containing domain"/>
    <property type="match status" value="1"/>
</dbReference>
<keyword evidence="1" id="KW-0040">ANK repeat</keyword>
<sequence length="212" mass="23294">MAQRNVNKRKALLSETDAIIPPSVLLSPKNVLARASSTPEIICSVNDSSNSNMIEEKDSCKKKYRRPGSVSFHPDIRLYYSATTNDLEEVKMLVESGMADVNAKTPAEGATALHGAAYEGNLECLQYLLDNGADEKIHDDDGWTALHAAVCGKSKKCVSLLLKANWDPFAENEDGLTPFQMAVEIGNDTLLRQFLKRFNSLMKDDSVPETSV</sequence>
<dbReference type="SUPFAM" id="SSF48403">
    <property type="entry name" value="Ankyrin repeat"/>
    <property type="match status" value="1"/>
</dbReference>
<gene>
    <name evidence="2" type="ORF">PLOB_00008490</name>
</gene>
<dbReference type="SMART" id="SM00248">
    <property type="entry name" value="ANK"/>
    <property type="match status" value="4"/>
</dbReference>
<dbReference type="Proteomes" id="UP001159405">
    <property type="component" value="Unassembled WGS sequence"/>
</dbReference>
<dbReference type="InterPro" id="IPR002110">
    <property type="entry name" value="Ankyrin_rpt"/>
</dbReference>